<keyword evidence="12 20" id="KW-1133">Transmembrane helix</keyword>
<dbReference type="GO" id="GO:0016558">
    <property type="term" value="P:protein import into peroxisome matrix"/>
    <property type="evidence" value="ECO:0007669"/>
    <property type="project" value="InterPro"/>
</dbReference>
<dbReference type="SUPFAM" id="SSF57850">
    <property type="entry name" value="RING/U-box"/>
    <property type="match status" value="1"/>
</dbReference>
<dbReference type="InterPro" id="IPR006845">
    <property type="entry name" value="Pex_N"/>
</dbReference>
<dbReference type="InterPro" id="IPR025654">
    <property type="entry name" value="PEX2/10"/>
</dbReference>
<keyword evidence="6 20" id="KW-0812">Transmembrane</keyword>
<evidence type="ECO:0000256" key="16">
    <source>
        <dbReference type="ARBA" id="ARBA00034438"/>
    </source>
</evidence>
<evidence type="ECO:0000256" key="19">
    <source>
        <dbReference type="SAM" id="MobiDB-lite"/>
    </source>
</evidence>
<keyword evidence="9" id="KW-0833">Ubl conjugation pathway</keyword>
<evidence type="ECO:0000256" key="17">
    <source>
        <dbReference type="ARBA" id="ARBA00034523"/>
    </source>
</evidence>
<evidence type="ECO:0000256" key="4">
    <source>
        <dbReference type="ARBA" id="ARBA00022448"/>
    </source>
</evidence>
<dbReference type="InterPro" id="IPR017907">
    <property type="entry name" value="Znf_RING_CS"/>
</dbReference>
<evidence type="ECO:0000256" key="15">
    <source>
        <dbReference type="ARBA" id="ARBA00032511"/>
    </source>
</evidence>
<dbReference type="AlphaFoldDB" id="A0A3S8V3G4"/>
<evidence type="ECO:0000256" key="2">
    <source>
        <dbReference type="ARBA" id="ARBA00004906"/>
    </source>
</evidence>
<dbReference type="PROSITE" id="PS50089">
    <property type="entry name" value="ZF_RING_2"/>
    <property type="match status" value="1"/>
</dbReference>
<keyword evidence="10" id="KW-0862">Zinc</keyword>
<keyword evidence="13 20" id="KW-0472">Membrane</keyword>
<feature type="region of interest" description="Disordered" evidence="19">
    <location>
        <begin position="1"/>
        <end position="37"/>
    </location>
</feature>
<comment type="similarity">
    <text evidence="3">Belongs to the pex2/pex10/pex12 family.</text>
</comment>
<dbReference type="GO" id="GO:0005778">
    <property type="term" value="C:peroxisomal membrane"/>
    <property type="evidence" value="ECO:0007669"/>
    <property type="project" value="UniProtKB-SubCell"/>
</dbReference>
<dbReference type="InterPro" id="IPR001841">
    <property type="entry name" value="Znf_RING"/>
</dbReference>
<evidence type="ECO:0000256" key="20">
    <source>
        <dbReference type="SAM" id="Phobius"/>
    </source>
</evidence>
<protein>
    <recommendedName>
        <fullName evidence="17">RING-type E3 ubiquitin transferase (cysteine targeting)</fullName>
        <ecNumber evidence="17">2.3.2.36</ecNumber>
    </recommendedName>
    <alternativeName>
        <fullName evidence="15">Peroxin-2</fullName>
    </alternativeName>
</protein>
<dbReference type="GO" id="GO:0061630">
    <property type="term" value="F:ubiquitin protein ligase activity"/>
    <property type="evidence" value="ECO:0007669"/>
    <property type="project" value="UniProtKB-EC"/>
</dbReference>
<evidence type="ECO:0000256" key="5">
    <source>
        <dbReference type="ARBA" id="ARBA00022679"/>
    </source>
</evidence>
<evidence type="ECO:0000256" key="10">
    <source>
        <dbReference type="ARBA" id="ARBA00022833"/>
    </source>
</evidence>
<evidence type="ECO:0000256" key="12">
    <source>
        <dbReference type="ARBA" id="ARBA00022989"/>
    </source>
</evidence>
<name>A0A3S8V3G4_9APIC</name>
<evidence type="ECO:0000259" key="21">
    <source>
        <dbReference type="PROSITE" id="PS50089"/>
    </source>
</evidence>
<accession>A0A3S8V3G4</accession>
<keyword evidence="11" id="KW-0653">Protein transport</keyword>
<dbReference type="PANTHER" id="PTHR48178">
    <property type="entry name" value="PEROXISOME BIOGENESIS FACTOR 2"/>
    <property type="match status" value="1"/>
</dbReference>
<keyword evidence="4" id="KW-0813">Transport</keyword>
<organism evidence="22">
    <name type="scientific">Nephromyces sp. MMRI</name>
    <dbReference type="NCBI Taxonomy" id="2496275"/>
    <lineage>
        <taxon>Eukaryota</taxon>
        <taxon>Sar</taxon>
        <taxon>Alveolata</taxon>
        <taxon>Apicomplexa</taxon>
        <taxon>Aconoidasida</taxon>
        <taxon>Nephromycida</taxon>
        <taxon>Nephromyces</taxon>
    </lineage>
</organism>
<proteinExistence type="evidence at transcript level"/>
<evidence type="ECO:0000256" key="18">
    <source>
        <dbReference type="PROSITE-ProRule" id="PRU00175"/>
    </source>
</evidence>
<evidence type="ECO:0000256" key="9">
    <source>
        <dbReference type="ARBA" id="ARBA00022786"/>
    </source>
</evidence>
<evidence type="ECO:0000313" key="22">
    <source>
        <dbReference type="EMBL" id="AZL94748.1"/>
    </source>
</evidence>
<dbReference type="EC" id="2.3.2.36" evidence="17"/>
<reference evidence="22" key="1">
    <citation type="journal article" date="2018" name="Genome Biol. Evol.">
        <title>Nephromyces encodes a urate metabolism pathway and predicted peroxisomes, demonstrating these are not ancient losses of apicomplexans.</title>
        <authorList>
            <person name="Paight C."/>
            <person name="Slamovits C.H."/>
            <person name="Saffo M.B."/>
            <person name="Lane C.E."/>
        </authorList>
    </citation>
    <scope>NUCLEOTIDE SEQUENCE</scope>
    <source>
        <strain evidence="22">Neph313</strain>
    </source>
</reference>
<comment type="pathway">
    <text evidence="2">Protein modification; protein ubiquitination.</text>
</comment>
<keyword evidence="7" id="KW-0479">Metal-binding</keyword>
<evidence type="ECO:0000256" key="3">
    <source>
        <dbReference type="ARBA" id="ARBA00008704"/>
    </source>
</evidence>
<keyword evidence="8 18" id="KW-0863">Zinc-finger</keyword>
<feature type="compositionally biased region" description="Low complexity" evidence="19">
    <location>
        <begin position="13"/>
        <end position="37"/>
    </location>
</feature>
<evidence type="ECO:0000256" key="14">
    <source>
        <dbReference type="ARBA" id="ARBA00023140"/>
    </source>
</evidence>
<sequence>MPPFKLKQHEDPPSTSTTPSTSTSTTPSTPSSFSSKPPLLVNGLDGSSMNDDLIEKLTNETKSLLPSSLHPHLQSEIKLVLSLVIISYYLYTNKPFPGDVLQNVKYETPSSSFPSSYTKFTQNIPSRIKYLFLMYILPYLWMKHGNYIKEIGMRRRISTISILPILSKNLNFNKIKYIFYFQTITGISKLLSFFNLLMYLIYNKYRTVSDRVLQLEMSHISPSAPRHISFDYMNSRLQWSTFIDFVSGVLPLVDMMQLKAMVKRYLMPQIWWIGGGVINTVGGAVQHKKLQKVMPYLQYIGDTIRRANHSTEVKKVTSRCCFCGISPITMAFEGSCGHPFCYYCAASSQSASDTLMCPECGDDINEIDWMRSS</sequence>
<evidence type="ECO:0000256" key="11">
    <source>
        <dbReference type="ARBA" id="ARBA00022927"/>
    </source>
</evidence>
<dbReference type="GO" id="GO:0008270">
    <property type="term" value="F:zinc ion binding"/>
    <property type="evidence" value="ECO:0007669"/>
    <property type="project" value="UniProtKB-KW"/>
</dbReference>
<dbReference type="Pfam" id="PF04757">
    <property type="entry name" value="Pex2_Pex12"/>
    <property type="match status" value="1"/>
</dbReference>
<dbReference type="EMBL" id="MK266082">
    <property type="protein sequence ID" value="AZL94748.1"/>
    <property type="molecule type" value="mRNA"/>
</dbReference>
<evidence type="ECO:0000256" key="7">
    <source>
        <dbReference type="ARBA" id="ARBA00022723"/>
    </source>
</evidence>
<feature type="transmembrane region" description="Helical" evidence="20">
    <location>
        <begin position="177"/>
        <end position="202"/>
    </location>
</feature>
<comment type="subcellular location">
    <subcellularLocation>
        <location evidence="1">Peroxisome membrane</location>
        <topology evidence="1">Multi-pass membrane protein</topology>
    </subcellularLocation>
</comment>
<keyword evidence="14" id="KW-0576">Peroxisome</keyword>
<dbReference type="PANTHER" id="PTHR48178:SF1">
    <property type="entry name" value="PEROXISOME BIOGENESIS FACTOR 2"/>
    <property type="match status" value="1"/>
</dbReference>
<evidence type="ECO:0000256" key="8">
    <source>
        <dbReference type="ARBA" id="ARBA00022771"/>
    </source>
</evidence>
<evidence type="ECO:0000256" key="6">
    <source>
        <dbReference type="ARBA" id="ARBA00022692"/>
    </source>
</evidence>
<evidence type="ECO:0000256" key="13">
    <source>
        <dbReference type="ARBA" id="ARBA00023136"/>
    </source>
</evidence>
<evidence type="ECO:0000256" key="1">
    <source>
        <dbReference type="ARBA" id="ARBA00004585"/>
    </source>
</evidence>
<feature type="domain" description="RING-type" evidence="21">
    <location>
        <begin position="320"/>
        <end position="360"/>
    </location>
</feature>
<comment type="catalytic activity">
    <reaction evidence="16">
        <text>[E2 ubiquitin-conjugating enzyme]-S-ubiquitinyl-L-cysteine + [acceptor protein]-L-cysteine = [E2 ubiquitin-conjugating enzyme]-L-cysteine + [acceptor protein]-S-ubiquitinyl-L-cysteine.</text>
        <dbReference type="EC" id="2.3.2.36"/>
    </reaction>
</comment>
<keyword evidence="5" id="KW-0808">Transferase</keyword>
<dbReference type="PROSITE" id="PS00518">
    <property type="entry name" value="ZF_RING_1"/>
    <property type="match status" value="1"/>
</dbReference>